<dbReference type="EMBL" id="BKZQ01000004">
    <property type="protein sequence ID" value="GER69199.1"/>
    <property type="molecule type" value="Genomic_DNA"/>
</dbReference>
<dbReference type="GO" id="GO:0017004">
    <property type="term" value="P:cytochrome complex assembly"/>
    <property type="evidence" value="ECO:0007669"/>
    <property type="project" value="InterPro"/>
</dbReference>
<keyword evidence="4 5" id="KW-0472">Membrane</keyword>
<feature type="transmembrane region" description="Helical" evidence="5">
    <location>
        <begin position="38"/>
        <end position="58"/>
    </location>
</feature>
<sequence length="275" mass="32026">MYAVWMARLHEGMILLYAASILLYFLDFLHQNRKANHIAFRFLSIVWALQTVFLWLYVAHTGRFPVLTLSEGLYFYAWVLLSLSLALNRLLRIDFTVFFTNVIGFFVMTVHAFAPEQVASGTGERMVSELLLMHITMAIISYVLFSLSFVFSVLYLLQYKWLKEKKWGHRLWRLQDLPKLEKLAKMMNAIAVPMLLLGLILGLQWAYLKLPGIHWFDPKIVGSFAVLIVYSILLYAGESRRIFGKKLAYWNTAAFLIVLINFFLITGLSDFHLYF</sequence>
<keyword evidence="8" id="KW-1185">Reference proteome</keyword>
<dbReference type="AlphaFoldDB" id="A0A5J4JD57"/>
<dbReference type="InterPro" id="IPR002541">
    <property type="entry name" value="Cyt_c_assembly"/>
</dbReference>
<evidence type="ECO:0000256" key="1">
    <source>
        <dbReference type="ARBA" id="ARBA00004141"/>
    </source>
</evidence>
<evidence type="ECO:0000313" key="7">
    <source>
        <dbReference type="EMBL" id="GER69199.1"/>
    </source>
</evidence>
<evidence type="ECO:0000256" key="4">
    <source>
        <dbReference type="ARBA" id="ARBA00023136"/>
    </source>
</evidence>
<dbReference type="GO" id="GO:0020037">
    <property type="term" value="F:heme binding"/>
    <property type="evidence" value="ECO:0007669"/>
    <property type="project" value="InterPro"/>
</dbReference>
<proteinExistence type="predicted"/>
<keyword evidence="3 5" id="KW-1133">Transmembrane helix</keyword>
<dbReference type="PANTHER" id="PTHR30071:SF15">
    <property type="entry name" value="PROTEIN HEMX"/>
    <property type="match status" value="1"/>
</dbReference>
<dbReference type="GO" id="GO:0005886">
    <property type="term" value="C:plasma membrane"/>
    <property type="evidence" value="ECO:0007669"/>
    <property type="project" value="TreeGrafter"/>
</dbReference>
<evidence type="ECO:0000313" key="8">
    <source>
        <dbReference type="Proteomes" id="UP000391919"/>
    </source>
</evidence>
<accession>A0A5J4JD57</accession>
<evidence type="ECO:0000256" key="5">
    <source>
        <dbReference type="SAM" id="Phobius"/>
    </source>
</evidence>
<evidence type="ECO:0000259" key="6">
    <source>
        <dbReference type="Pfam" id="PF01578"/>
    </source>
</evidence>
<feature type="transmembrane region" description="Helical" evidence="5">
    <location>
        <begin position="6"/>
        <end position="26"/>
    </location>
</feature>
<dbReference type="Proteomes" id="UP000391919">
    <property type="component" value="Unassembled WGS sequence"/>
</dbReference>
<feature type="transmembrane region" description="Helical" evidence="5">
    <location>
        <begin position="220"/>
        <end position="236"/>
    </location>
</feature>
<feature type="transmembrane region" description="Helical" evidence="5">
    <location>
        <begin position="189"/>
        <end position="208"/>
    </location>
</feature>
<feature type="transmembrane region" description="Helical" evidence="5">
    <location>
        <begin position="248"/>
        <end position="269"/>
    </location>
</feature>
<keyword evidence="2 5" id="KW-0812">Transmembrane</keyword>
<reference evidence="7 8" key="1">
    <citation type="submission" date="2019-09" db="EMBL/GenBank/DDBJ databases">
        <title>Draft genome sequence of Bacillus sp. JC-7.</title>
        <authorList>
            <person name="Tanaka N."/>
            <person name="Shiwa Y."/>
            <person name="Fujita N."/>
            <person name="Tanasupawat S."/>
        </authorList>
    </citation>
    <scope>NUCLEOTIDE SEQUENCE [LARGE SCALE GENOMIC DNA]</scope>
    <source>
        <strain evidence="7 8">JC-7</strain>
    </source>
</reference>
<dbReference type="Pfam" id="PF01578">
    <property type="entry name" value="Cytochrom_C_asm"/>
    <property type="match status" value="1"/>
</dbReference>
<evidence type="ECO:0000256" key="2">
    <source>
        <dbReference type="ARBA" id="ARBA00022692"/>
    </source>
</evidence>
<evidence type="ECO:0000256" key="3">
    <source>
        <dbReference type="ARBA" id="ARBA00022989"/>
    </source>
</evidence>
<comment type="caution">
    <text evidence="7">The sequence shown here is derived from an EMBL/GenBank/DDBJ whole genome shotgun (WGS) entry which is preliminary data.</text>
</comment>
<protein>
    <submittedName>
        <fullName evidence="7">Protein HemX</fullName>
    </submittedName>
</protein>
<dbReference type="InterPro" id="IPR045062">
    <property type="entry name" value="Cyt_c_biogenesis_CcsA/CcmC"/>
</dbReference>
<gene>
    <name evidence="7" type="primary">hemX</name>
    <name evidence="7" type="ORF">BpJC7_05020</name>
</gene>
<comment type="subcellular location">
    <subcellularLocation>
        <location evidence="1">Membrane</location>
        <topology evidence="1">Multi-pass membrane protein</topology>
    </subcellularLocation>
</comment>
<organism evidence="7 8">
    <name type="scientific">Weizmannia acidilactici</name>
    <dbReference type="NCBI Taxonomy" id="2607726"/>
    <lineage>
        <taxon>Bacteria</taxon>
        <taxon>Bacillati</taxon>
        <taxon>Bacillota</taxon>
        <taxon>Bacilli</taxon>
        <taxon>Bacillales</taxon>
        <taxon>Bacillaceae</taxon>
        <taxon>Heyndrickxia</taxon>
    </lineage>
</organism>
<name>A0A5J4JD57_9BACI</name>
<feature type="domain" description="Cytochrome c assembly protein" evidence="6">
    <location>
        <begin position="68"/>
        <end position="266"/>
    </location>
</feature>
<feature type="transmembrane region" description="Helical" evidence="5">
    <location>
        <begin position="134"/>
        <end position="157"/>
    </location>
</feature>
<feature type="transmembrane region" description="Helical" evidence="5">
    <location>
        <begin position="95"/>
        <end position="114"/>
    </location>
</feature>
<dbReference type="PANTHER" id="PTHR30071">
    <property type="entry name" value="HEME EXPORTER PROTEIN C"/>
    <property type="match status" value="1"/>
</dbReference>
<dbReference type="RefSeq" id="WP_151679250.1">
    <property type="nucleotide sequence ID" value="NZ_BKZQ01000004.1"/>
</dbReference>